<dbReference type="GO" id="GO:0016857">
    <property type="term" value="F:racemase and epimerase activity, acting on carbohydrates and derivatives"/>
    <property type="evidence" value="ECO:0007669"/>
    <property type="project" value="InterPro"/>
</dbReference>
<protein>
    <submittedName>
        <fullName evidence="3">Ribulose-phosphate 3-epimerase</fullName>
    </submittedName>
</protein>
<comment type="caution">
    <text evidence="3">The sequence shown here is derived from an EMBL/GenBank/DDBJ whole genome shotgun (WGS) entry which is preliminary data.</text>
</comment>
<dbReference type="NCBIfam" id="NF004076">
    <property type="entry name" value="PRK05581.1-4"/>
    <property type="match status" value="1"/>
</dbReference>
<dbReference type="InterPro" id="IPR011060">
    <property type="entry name" value="RibuloseP-bd_barrel"/>
</dbReference>
<dbReference type="EMBL" id="LAUU01000007">
    <property type="protein sequence ID" value="PTD31466.1"/>
    <property type="molecule type" value="Genomic_DNA"/>
</dbReference>
<evidence type="ECO:0000256" key="2">
    <source>
        <dbReference type="ARBA" id="ARBA00023235"/>
    </source>
</evidence>
<keyword evidence="1" id="KW-0479">Metal-binding</keyword>
<accession>A0A2T4IA61</accession>
<dbReference type="PANTHER" id="PTHR11749">
    <property type="entry name" value="RIBULOSE-5-PHOSPHATE-3-EPIMERASE"/>
    <property type="match status" value="1"/>
</dbReference>
<organism evidence="3 4">
    <name type="scientific">Mycoplasma leachii 06049</name>
    <dbReference type="NCBI Taxonomy" id="1188244"/>
    <lineage>
        <taxon>Bacteria</taxon>
        <taxon>Bacillati</taxon>
        <taxon>Mycoplasmatota</taxon>
        <taxon>Mollicutes</taxon>
        <taxon>Mycoplasmataceae</taxon>
        <taxon>Mycoplasma</taxon>
    </lineage>
</organism>
<evidence type="ECO:0000313" key="3">
    <source>
        <dbReference type="EMBL" id="PTD31466.1"/>
    </source>
</evidence>
<dbReference type="Proteomes" id="UP000241093">
    <property type="component" value="Unassembled WGS sequence"/>
</dbReference>
<gene>
    <name evidence="3" type="primary">rpe-1</name>
    <name evidence="3" type="ORF">MLEAa_2780</name>
</gene>
<dbReference type="InterPro" id="IPR013785">
    <property type="entry name" value="Aldolase_TIM"/>
</dbReference>
<name>A0A2T4IA61_9MOLU</name>
<dbReference type="InterPro" id="IPR000056">
    <property type="entry name" value="Ribul_P_3_epim-like"/>
</dbReference>
<dbReference type="GO" id="GO:0046872">
    <property type="term" value="F:metal ion binding"/>
    <property type="evidence" value="ECO:0007669"/>
    <property type="project" value="UniProtKB-KW"/>
</dbReference>
<dbReference type="GO" id="GO:0005975">
    <property type="term" value="P:carbohydrate metabolic process"/>
    <property type="evidence" value="ECO:0007669"/>
    <property type="project" value="InterPro"/>
</dbReference>
<proteinExistence type="predicted"/>
<reference evidence="3 4" key="1">
    <citation type="submission" date="2015-04" db="EMBL/GenBank/DDBJ databases">
        <title>Genome sequence of Mycoplasma leachii strain 06049.</title>
        <authorList>
            <person name="Sirand-Pugnet P."/>
            <person name="Breton M."/>
            <person name="Dordet-Frisoni E."/>
            <person name="Baranowski E."/>
            <person name="Barre A."/>
            <person name="Couture C."/>
            <person name="Dupuy V."/>
            <person name="Gaurivaud P."/>
            <person name="Jacob D."/>
            <person name="Lemaitre C."/>
            <person name="Manso-Silvan L."/>
            <person name="Nikolski M."/>
            <person name="Nouvel L.-X."/>
            <person name="Poumarat F."/>
            <person name="Tardy F."/>
            <person name="Thebault P."/>
            <person name="Theil S."/>
            <person name="Citti C."/>
            <person name="Thiaucourt F."/>
            <person name="Blanchard A."/>
        </authorList>
    </citation>
    <scope>NUCLEOTIDE SEQUENCE [LARGE SCALE GENOMIC DNA]</scope>
    <source>
        <strain evidence="3 4">06049</strain>
    </source>
</reference>
<dbReference type="PROSITE" id="PS01085">
    <property type="entry name" value="RIBUL_P_3_EPIMER_1"/>
    <property type="match status" value="1"/>
</dbReference>
<dbReference type="RefSeq" id="WP_013447872.1">
    <property type="nucleotide sequence ID" value="NZ_LAUU01000007.1"/>
</dbReference>
<dbReference type="CDD" id="cd00429">
    <property type="entry name" value="RPE"/>
    <property type="match status" value="1"/>
</dbReference>
<dbReference type="Pfam" id="PF00834">
    <property type="entry name" value="Ribul_P_3_epim"/>
    <property type="match status" value="1"/>
</dbReference>
<dbReference type="SUPFAM" id="SSF51366">
    <property type="entry name" value="Ribulose-phoshate binding barrel"/>
    <property type="match status" value="1"/>
</dbReference>
<keyword evidence="2" id="KW-0413">Isomerase</keyword>
<evidence type="ECO:0000313" key="4">
    <source>
        <dbReference type="Proteomes" id="UP000241093"/>
    </source>
</evidence>
<dbReference type="Gene3D" id="3.20.20.70">
    <property type="entry name" value="Aldolase class I"/>
    <property type="match status" value="1"/>
</dbReference>
<evidence type="ECO:0000256" key="1">
    <source>
        <dbReference type="ARBA" id="ARBA00022723"/>
    </source>
</evidence>
<dbReference type="AlphaFoldDB" id="A0A2T4IA61"/>
<sequence>MKIVPSIYCANLIDLKTEITNLTKAQINQIHFDVMDGVFVKNYALSNKLVDEIKQQFPNLIIEVHIMGIDLLDKISLFKNADYLTFHYNAINDLNQAKLWINEIKKYNLKPGIALDLNNEINDIKKILNEIEVVTFMSIKPGFTGQKFEESSWTKLNLIKELKLKYPHLKFQIDGGVRWENIKKLIDCQLDWIVVGSLLFNENDYLKVVSKIKQLETN</sequence>